<keyword evidence="4" id="KW-0238">DNA-binding</keyword>
<evidence type="ECO:0000259" key="9">
    <source>
        <dbReference type="PROSITE" id="PS51360"/>
    </source>
</evidence>
<feature type="region of interest" description="Disordered" evidence="6">
    <location>
        <begin position="496"/>
        <end position="556"/>
    </location>
</feature>
<dbReference type="Pfam" id="PF25980">
    <property type="entry name" value="NERD_plant"/>
    <property type="match status" value="1"/>
</dbReference>
<proteinExistence type="predicted"/>
<dbReference type="PROSITE" id="PS50829">
    <property type="entry name" value="GYF"/>
    <property type="match status" value="1"/>
</dbReference>
<feature type="compositionally biased region" description="Acidic residues" evidence="6">
    <location>
        <begin position="1"/>
        <end position="15"/>
    </location>
</feature>
<dbReference type="SMART" id="SM00444">
    <property type="entry name" value="GYF"/>
    <property type="match status" value="1"/>
</dbReference>
<feature type="compositionally biased region" description="Basic and acidic residues" evidence="6">
    <location>
        <begin position="526"/>
        <end position="535"/>
    </location>
</feature>
<dbReference type="GO" id="GO:0016593">
    <property type="term" value="C:Cdc73/Paf1 complex"/>
    <property type="evidence" value="ECO:0000318"/>
    <property type="project" value="GO_Central"/>
</dbReference>
<keyword evidence="12" id="KW-1185">Reference proteome</keyword>
<evidence type="ECO:0000259" key="10">
    <source>
        <dbReference type="PROSITE" id="PS51925"/>
    </source>
</evidence>
<dbReference type="STRING" id="3988.B9T004"/>
<dbReference type="Gene3D" id="3.90.70.200">
    <property type="entry name" value="Plus-3 domain"/>
    <property type="match status" value="1"/>
</dbReference>
<evidence type="ECO:0000256" key="1">
    <source>
        <dbReference type="ARBA" id="ARBA00022723"/>
    </source>
</evidence>
<dbReference type="eggNOG" id="KOG1081">
    <property type="taxonomic scope" value="Eukaryota"/>
</dbReference>
<dbReference type="GO" id="GO:1990269">
    <property type="term" value="F:RNA polymerase II C-terminal domain phosphoserine binding"/>
    <property type="evidence" value="ECO:0000318"/>
    <property type="project" value="GO_Central"/>
</dbReference>
<dbReference type="PROSITE" id="PS51360">
    <property type="entry name" value="PLUS3"/>
    <property type="match status" value="1"/>
</dbReference>
<evidence type="ECO:0000313" key="11">
    <source>
        <dbReference type="EMBL" id="EEF30809.1"/>
    </source>
</evidence>
<reference evidence="12" key="1">
    <citation type="journal article" date="2010" name="Nat. Biotechnol.">
        <title>Draft genome sequence of the oilseed species Ricinus communis.</title>
        <authorList>
            <person name="Chan A.P."/>
            <person name="Crabtree J."/>
            <person name="Zhao Q."/>
            <person name="Lorenzi H."/>
            <person name="Orvis J."/>
            <person name="Puiu D."/>
            <person name="Melake-Berhan A."/>
            <person name="Jones K.M."/>
            <person name="Redman J."/>
            <person name="Chen G."/>
            <person name="Cahoon E.B."/>
            <person name="Gedil M."/>
            <person name="Stanke M."/>
            <person name="Haas B.J."/>
            <person name="Wortman J.R."/>
            <person name="Fraser-Liggett C.M."/>
            <person name="Ravel J."/>
            <person name="Rabinowicz P.D."/>
        </authorList>
    </citation>
    <scope>NUCLEOTIDE SEQUENCE [LARGE SCALE GENOMIC DNA]</scope>
    <source>
        <strain evidence="12">cv. Hale</strain>
    </source>
</reference>
<dbReference type="PROSITE" id="PS51925">
    <property type="entry name" value="SWIB_MDM2"/>
    <property type="match status" value="1"/>
</dbReference>
<feature type="domain" description="PHD-type" evidence="7">
    <location>
        <begin position="350"/>
        <end position="416"/>
    </location>
</feature>
<gene>
    <name evidence="11" type="ORF">RCOM_0040270</name>
</gene>
<evidence type="ECO:0000256" key="4">
    <source>
        <dbReference type="ARBA" id="ARBA00023125"/>
    </source>
</evidence>
<dbReference type="eggNOG" id="KOG1862">
    <property type="taxonomic scope" value="Eukaryota"/>
</dbReference>
<accession>B9T004</accession>
<evidence type="ECO:0000256" key="6">
    <source>
        <dbReference type="SAM" id="MobiDB-lite"/>
    </source>
</evidence>
<feature type="compositionally biased region" description="Acidic residues" evidence="6">
    <location>
        <begin position="309"/>
        <end position="321"/>
    </location>
</feature>
<dbReference type="InterPro" id="IPR003121">
    <property type="entry name" value="SWIB_MDM2_domain"/>
</dbReference>
<keyword evidence="3" id="KW-0862">Zinc</keyword>
<feature type="domain" description="GYF" evidence="8">
    <location>
        <begin position="997"/>
        <end position="1051"/>
    </location>
</feature>
<dbReference type="PANTHER" id="PTHR46695">
    <property type="entry name" value="ZINC FINGER CCCH DOMAIN-CONTAINING PROTEIN 44-RELATED"/>
    <property type="match status" value="1"/>
</dbReference>
<dbReference type="SUPFAM" id="SSF159042">
    <property type="entry name" value="Plus3-like"/>
    <property type="match status" value="1"/>
</dbReference>
<dbReference type="InterPro" id="IPR001965">
    <property type="entry name" value="Znf_PHD"/>
</dbReference>
<dbReference type="SMART" id="SM00719">
    <property type="entry name" value="Plus3"/>
    <property type="match status" value="1"/>
</dbReference>
<feature type="compositionally biased region" description="Basic and acidic residues" evidence="6">
    <location>
        <begin position="93"/>
        <end position="103"/>
    </location>
</feature>
<feature type="domain" description="DM2" evidence="10">
    <location>
        <begin position="578"/>
        <end position="661"/>
    </location>
</feature>
<name>B9T004_RICCO</name>
<dbReference type="FunFam" id="3.30.40.10:FF:000303">
    <property type="entry name" value="Zinc finger CCCH domain-containing protein 19"/>
    <property type="match status" value="1"/>
</dbReference>
<dbReference type="CDD" id="cd00072">
    <property type="entry name" value="GYF"/>
    <property type="match status" value="1"/>
</dbReference>
<dbReference type="SMART" id="SM00249">
    <property type="entry name" value="PHD"/>
    <property type="match status" value="1"/>
</dbReference>
<dbReference type="InterPro" id="IPR004343">
    <property type="entry name" value="Plus-3_dom"/>
</dbReference>
<evidence type="ECO:0000256" key="3">
    <source>
        <dbReference type="ARBA" id="ARBA00022833"/>
    </source>
</evidence>
<feature type="compositionally biased region" description="Basic and acidic residues" evidence="6">
    <location>
        <begin position="225"/>
        <end position="240"/>
    </location>
</feature>
<dbReference type="PANTHER" id="PTHR46695:SF4">
    <property type="entry name" value="ZINC FINGER CCCH DOMAIN-CONTAINING PROTEIN 44"/>
    <property type="match status" value="1"/>
</dbReference>
<dbReference type="Pfam" id="PF02201">
    <property type="entry name" value="SWIB"/>
    <property type="match status" value="1"/>
</dbReference>
<sequence>MEQPQEEQKEEEEQEQELRKEAEMEEQGHNQLQKEEETEGGQQLTEEGKLELQKENEKEKELGKEEEDDLQLREEYLDKEDDLAKEEEEEEKDVTLLKEKEKQQILAEDLQLHKEEQANFNDNLQLPEEEEQLPKQKEDKDNLPLPIKELNLQLSKEVQLPKEKEEDDNLQLPKEDDLQLGKEDNDLQSPKEEEKEEKEQQLQEENDLQLSKEEDNLQVEEEEKAGDLELLKEEEDRGGIEQDAEEKDFDNSAESDRMTIDDQCEKTQELDDDDPQLAEPPSPVDADADADAETGVVGSEETGGGLDVNMEDVEVATEDGVADVSKAKKKRGRTLGKTKPTPPRKKKDEEDVCFICYDGGSLVLCDRRGCPKAYHPACIKRDESFFQSTAKWNCDWHICSSCQKASHFMCYTCAYSLCKGCTKDADYVCLRGNKGFCGACMRTIMLIENISPGNTETVQVDFDDKTSWEYLFKDYWIDLKAKLSITIDELSKAKNPWKGDELPKAKNSGKGTGGIVATKEASPGELNHDDEKDLSLDNGGNVEANRSKRRKTKDQAKVLNKQNSLVMEDSDVDEVTPLATGTAWATKELLEFLAHMKNGDTSVTSQFDVQALLIEYVKRNNLRDPRKKSQIICDSRLRNLFGQPRVGHFEMLKLVENHFLIKENSPADERMGVSDAGGSEAEAAGSSDSRNDRRRKKSKKMDGRRSRINSNSEEYAAIDVHNINLLFLKRNLIENLMDDIGKFHEMVVGSFVRIRISGGDQKQNMYRLVPVVGTSKVDESYKVGSRTTDFMLEILNLDKKEVVSIDGISNQEFLEDECRRLRQSIKCGLVKRLTVGEIQEKAMALQPFKVNDWLQAEMARLNHLRDRASETGRDYVRPRSTGFGRKILDRNSSMRDGDLNDVGNRAQKNLATASEQSRNITTPYVDRESRWSQGGGAFGLNNQSTSKSQLSPTGLVTSDWSSRAAIRSESHAGVASVVVPSSLSSGREASHTDFETQKMWLYQDPSGKIQGPFSIVQLRKWSSKGHFPPHFRVWRTGEKQDDSILLTDALDGRVPKKP</sequence>
<dbReference type="eggNOG" id="KOG1946">
    <property type="taxonomic scope" value="Eukaryota"/>
</dbReference>
<evidence type="ECO:0000256" key="2">
    <source>
        <dbReference type="ARBA" id="ARBA00022771"/>
    </source>
</evidence>
<dbReference type="InterPro" id="IPR013083">
    <property type="entry name" value="Znf_RING/FYVE/PHD"/>
</dbReference>
<dbReference type="InterPro" id="IPR036128">
    <property type="entry name" value="Plus3-like_sf"/>
</dbReference>
<dbReference type="InterPro" id="IPR058668">
    <property type="entry name" value="NERD_dom"/>
</dbReference>
<evidence type="ECO:0000259" key="8">
    <source>
        <dbReference type="PROSITE" id="PS50829"/>
    </source>
</evidence>
<dbReference type="Gene3D" id="3.30.40.10">
    <property type="entry name" value="Zinc/RING finger domain, C3HC4 (zinc finger)"/>
    <property type="match status" value="1"/>
</dbReference>
<dbReference type="Gene3D" id="1.10.245.10">
    <property type="entry name" value="SWIB/MDM2 domain"/>
    <property type="match status" value="1"/>
</dbReference>
<dbReference type="Pfam" id="PF03126">
    <property type="entry name" value="Plus-3"/>
    <property type="match status" value="1"/>
</dbReference>
<dbReference type="SUPFAM" id="SSF47592">
    <property type="entry name" value="SWIB/MDM2 domain"/>
    <property type="match status" value="1"/>
</dbReference>
<dbReference type="PROSITE" id="PS50016">
    <property type="entry name" value="ZF_PHD_2"/>
    <property type="match status" value="1"/>
</dbReference>
<dbReference type="CDD" id="cd15568">
    <property type="entry name" value="PHD5_NSD"/>
    <property type="match status" value="1"/>
</dbReference>
<protein>
    <submittedName>
        <fullName evidence="11">Set domain protein, putative</fullName>
    </submittedName>
</protein>
<feature type="compositionally biased region" description="Basic and acidic residues" evidence="6">
    <location>
        <begin position="46"/>
        <end position="63"/>
    </location>
</feature>
<dbReference type="InterPro" id="IPR019835">
    <property type="entry name" value="SWIB_domain"/>
</dbReference>
<evidence type="ECO:0000256" key="5">
    <source>
        <dbReference type="PROSITE-ProRule" id="PRU00146"/>
    </source>
</evidence>
<evidence type="ECO:0000313" key="12">
    <source>
        <dbReference type="Proteomes" id="UP000008311"/>
    </source>
</evidence>
<feature type="compositionally biased region" description="Acidic residues" evidence="6">
    <location>
        <begin position="77"/>
        <end position="92"/>
    </location>
</feature>
<feature type="compositionally biased region" description="Basic and acidic residues" evidence="6">
    <location>
        <begin position="16"/>
        <end position="35"/>
    </location>
</feature>
<dbReference type="InterPro" id="IPR019786">
    <property type="entry name" value="Zinc_finger_PHD-type_CS"/>
</dbReference>
<feature type="compositionally biased region" description="Basic and acidic residues" evidence="6">
    <location>
        <begin position="132"/>
        <end position="142"/>
    </location>
</feature>
<dbReference type="SMART" id="SM00151">
    <property type="entry name" value="SWIB"/>
    <property type="match status" value="1"/>
</dbReference>
<dbReference type="InterPro" id="IPR036885">
    <property type="entry name" value="SWIB_MDM2_dom_sf"/>
</dbReference>
<dbReference type="Gene3D" id="3.30.1490.40">
    <property type="match status" value="1"/>
</dbReference>
<keyword evidence="2 5" id="KW-0863">Zinc-finger</keyword>
<dbReference type="PROSITE" id="PS01359">
    <property type="entry name" value="ZF_PHD_1"/>
    <property type="match status" value="1"/>
</dbReference>
<dbReference type="GO" id="GO:0003677">
    <property type="term" value="F:DNA binding"/>
    <property type="evidence" value="ECO:0007669"/>
    <property type="project" value="UniProtKB-KW"/>
</dbReference>
<feature type="region of interest" description="Disordered" evidence="6">
    <location>
        <begin position="1"/>
        <end position="346"/>
    </location>
</feature>
<dbReference type="InterPro" id="IPR003169">
    <property type="entry name" value="GYF"/>
</dbReference>
<organism evidence="11 12">
    <name type="scientific">Ricinus communis</name>
    <name type="common">Castor bean</name>
    <dbReference type="NCBI Taxonomy" id="3988"/>
    <lineage>
        <taxon>Eukaryota</taxon>
        <taxon>Viridiplantae</taxon>
        <taxon>Streptophyta</taxon>
        <taxon>Embryophyta</taxon>
        <taxon>Tracheophyta</taxon>
        <taxon>Spermatophyta</taxon>
        <taxon>Magnoliopsida</taxon>
        <taxon>eudicotyledons</taxon>
        <taxon>Gunneridae</taxon>
        <taxon>Pentapetalae</taxon>
        <taxon>rosids</taxon>
        <taxon>fabids</taxon>
        <taxon>Malpighiales</taxon>
        <taxon>Euphorbiaceae</taxon>
        <taxon>Acalyphoideae</taxon>
        <taxon>Acalypheae</taxon>
        <taxon>Ricinus</taxon>
    </lineage>
</organism>
<feature type="compositionally biased region" description="Basic and acidic residues" evidence="6">
    <location>
        <begin position="254"/>
        <end position="269"/>
    </location>
</feature>
<dbReference type="CDD" id="cd10567">
    <property type="entry name" value="SWIB-MDM2_like"/>
    <property type="match status" value="1"/>
</dbReference>
<dbReference type="InterPro" id="IPR035445">
    <property type="entry name" value="GYF-like_dom_sf"/>
</dbReference>
<feature type="region of interest" description="Disordered" evidence="6">
    <location>
        <begin position="666"/>
        <end position="708"/>
    </location>
</feature>
<feature type="compositionally biased region" description="Basic and acidic residues" evidence="6">
    <location>
        <begin position="173"/>
        <end position="201"/>
    </location>
</feature>
<dbReference type="SUPFAM" id="SSF57903">
    <property type="entry name" value="FYVE/PHD zinc finger"/>
    <property type="match status" value="1"/>
</dbReference>
<feature type="domain" description="Plus3" evidence="9">
    <location>
        <begin position="717"/>
        <end position="850"/>
    </location>
</feature>
<dbReference type="Pfam" id="PF02213">
    <property type="entry name" value="GYF"/>
    <property type="match status" value="1"/>
</dbReference>
<keyword evidence="1" id="KW-0479">Metal-binding</keyword>
<feature type="compositionally biased region" description="Basic residues" evidence="6">
    <location>
        <begin position="327"/>
        <end position="336"/>
    </location>
</feature>
<dbReference type="Proteomes" id="UP000008311">
    <property type="component" value="Unassembled WGS sequence"/>
</dbReference>
<feature type="compositionally biased region" description="Low complexity" evidence="6">
    <location>
        <begin position="674"/>
        <end position="688"/>
    </location>
</feature>
<dbReference type="InParanoid" id="B9T004"/>
<dbReference type="AlphaFoldDB" id="B9T004"/>
<feature type="compositionally biased region" description="Acidic residues" evidence="6">
    <location>
        <begin position="242"/>
        <end position="253"/>
    </location>
</feature>
<dbReference type="SUPFAM" id="SSF55277">
    <property type="entry name" value="GYF domain"/>
    <property type="match status" value="1"/>
</dbReference>
<dbReference type="EMBL" id="EQ974292">
    <property type="protein sequence ID" value="EEF30809.1"/>
    <property type="molecule type" value="Genomic_DNA"/>
</dbReference>
<dbReference type="InterPro" id="IPR011011">
    <property type="entry name" value="Znf_FYVE_PHD"/>
</dbReference>
<dbReference type="GO" id="GO:0008270">
    <property type="term" value="F:zinc ion binding"/>
    <property type="evidence" value="ECO:0007669"/>
    <property type="project" value="UniProtKB-KW"/>
</dbReference>
<evidence type="ECO:0000259" key="7">
    <source>
        <dbReference type="PROSITE" id="PS50016"/>
    </source>
</evidence>
<dbReference type="InterPro" id="IPR019787">
    <property type="entry name" value="Znf_PHD-finger"/>
</dbReference>